<dbReference type="SUPFAM" id="SSF117070">
    <property type="entry name" value="LEA14-like"/>
    <property type="match status" value="1"/>
</dbReference>
<dbReference type="STRING" id="387631.Asulf_00366"/>
<dbReference type="InterPro" id="IPR004864">
    <property type="entry name" value="LEA_2"/>
</dbReference>
<feature type="domain" description="Water stress and hypersensitive response" evidence="1">
    <location>
        <begin position="169"/>
        <end position="281"/>
    </location>
</feature>
<dbReference type="HOGENOM" id="CLU_059309_1_0_2"/>
<name>N0BJS8_9EURY</name>
<dbReference type="KEGG" id="ast:Asulf_00366"/>
<keyword evidence="3" id="KW-1185">Reference proteome</keyword>
<dbReference type="GO" id="GO:0009269">
    <property type="term" value="P:response to desiccation"/>
    <property type="evidence" value="ECO:0007669"/>
    <property type="project" value="InterPro"/>
</dbReference>
<gene>
    <name evidence="2" type="ORF">Asulf_00366</name>
</gene>
<dbReference type="AlphaFoldDB" id="N0BJS8"/>
<dbReference type="EMBL" id="CP005290">
    <property type="protein sequence ID" value="AGK60395.1"/>
    <property type="molecule type" value="Genomic_DNA"/>
</dbReference>
<feature type="domain" description="Water stress and hypersensitive response" evidence="1">
    <location>
        <begin position="27"/>
        <end position="144"/>
    </location>
</feature>
<dbReference type="Pfam" id="PF03168">
    <property type="entry name" value="LEA_2"/>
    <property type="match status" value="1"/>
</dbReference>
<dbReference type="Proteomes" id="UP000013307">
    <property type="component" value="Chromosome"/>
</dbReference>
<evidence type="ECO:0000313" key="3">
    <source>
        <dbReference type="Proteomes" id="UP000013307"/>
    </source>
</evidence>
<dbReference type="PROSITE" id="PS51257">
    <property type="entry name" value="PROKAR_LIPOPROTEIN"/>
    <property type="match status" value="1"/>
</dbReference>
<dbReference type="eggNOG" id="arCOG03787">
    <property type="taxonomic scope" value="Archaea"/>
</dbReference>
<accession>N0BJS8</accession>
<dbReference type="GeneID" id="15392012"/>
<proteinExistence type="predicted"/>
<dbReference type="SMART" id="SM00769">
    <property type="entry name" value="WHy"/>
    <property type="match status" value="2"/>
</dbReference>
<reference evidence="2 3" key="1">
    <citation type="journal article" date="2013" name="Genome Announc.">
        <title>Complete Genome Sequence of the Thermophilic and Facultatively Chemolithoautotrophic Sulfate Reducer Archaeoglobus sulfaticallidus Strain PM70-1T.</title>
        <authorList>
            <person name="Stokke R."/>
            <person name="Hocking W.P."/>
            <person name="Steinsbu B.O."/>
            <person name="Steen I.H."/>
        </authorList>
    </citation>
    <scope>NUCLEOTIDE SEQUENCE [LARGE SCALE GENOMIC DNA]</scope>
    <source>
        <strain evidence="2">PM70-1</strain>
    </source>
</reference>
<evidence type="ECO:0000313" key="2">
    <source>
        <dbReference type="EMBL" id="AGK60395.1"/>
    </source>
</evidence>
<protein>
    <submittedName>
        <fullName evidence="2">Conserved secreted protein</fullName>
    </submittedName>
</protein>
<evidence type="ECO:0000259" key="1">
    <source>
        <dbReference type="SMART" id="SM00769"/>
    </source>
</evidence>
<organism evidence="2 3">
    <name type="scientific">Archaeoglobus sulfaticallidus PM70-1</name>
    <dbReference type="NCBI Taxonomy" id="387631"/>
    <lineage>
        <taxon>Archaea</taxon>
        <taxon>Methanobacteriati</taxon>
        <taxon>Methanobacteriota</taxon>
        <taxon>Archaeoglobi</taxon>
        <taxon>Archaeoglobales</taxon>
        <taxon>Archaeoglobaceae</taxon>
        <taxon>Archaeoglobus</taxon>
    </lineage>
</organism>
<dbReference type="InterPro" id="IPR013783">
    <property type="entry name" value="Ig-like_fold"/>
</dbReference>
<dbReference type="InterPro" id="IPR013990">
    <property type="entry name" value="WHy-dom"/>
</dbReference>
<sequence length="289" mass="32721">MKKLAVLIIIGFIIAGCSQVKLGKPEIRSIENHWGGIHEDYSEVITNIKVYNPNPVPIPLKDVETKIYMNSIEMGHGSALKSEIAANTESTIELSTKIDNSKIPEWWVSHIKNGEKSTMLFEGDLVFDLKVTEFKYPIKLTRTVETNILSGFKLDKPEEIRFNGIKVRILSLDTRWGEVTKDYTEIIATAEIESNLKVMLEKISYTIEMNGIKVGEGESNILQEVGGKTKVEFITKIDNNKLTEWWISHLKNGERTEVRLNAKGIVSVHDEKEEITLIDQVIAFQTNFG</sequence>
<dbReference type="RefSeq" id="WP_015589994.1">
    <property type="nucleotide sequence ID" value="NC_021169.1"/>
</dbReference>
<dbReference type="OrthoDB" id="105458at2157"/>
<dbReference type="Gene3D" id="2.60.40.10">
    <property type="entry name" value="Immunoglobulins"/>
    <property type="match status" value="2"/>
</dbReference>